<dbReference type="Gene3D" id="3.40.50.300">
    <property type="entry name" value="P-loop containing nucleotide triphosphate hydrolases"/>
    <property type="match status" value="1"/>
</dbReference>
<dbReference type="SUPFAM" id="SSF52540">
    <property type="entry name" value="P-loop containing nucleoside triphosphate hydrolases"/>
    <property type="match status" value="1"/>
</dbReference>
<dbReference type="GO" id="GO:0016887">
    <property type="term" value="F:ATP hydrolysis activity"/>
    <property type="evidence" value="ECO:0007669"/>
    <property type="project" value="InterPro"/>
</dbReference>
<dbReference type="GO" id="GO:0005524">
    <property type="term" value="F:ATP binding"/>
    <property type="evidence" value="ECO:0007669"/>
    <property type="project" value="InterPro"/>
</dbReference>
<evidence type="ECO:0000313" key="8">
    <source>
        <dbReference type="EMBL" id="CAF4889829.1"/>
    </source>
</evidence>
<dbReference type="PANTHER" id="PTHR48041:SF116">
    <property type="entry name" value="PROTEIN BROWN"/>
    <property type="match status" value="1"/>
</dbReference>
<evidence type="ECO:0000259" key="7">
    <source>
        <dbReference type="Pfam" id="PF00005"/>
    </source>
</evidence>
<evidence type="ECO:0000256" key="6">
    <source>
        <dbReference type="ARBA" id="ARBA00023136"/>
    </source>
</evidence>
<evidence type="ECO:0000256" key="3">
    <source>
        <dbReference type="ARBA" id="ARBA00022448"/>
    </source>
</evidence>
<dbReference type="InterPro" id="IPR027417">
    <property type="entry name" value="P-loop_NTPase"/>
</dbReference>
<dbReference type="AlphaFoldDB" id="A0A8S3CLN5"/>
<evidence type="ECO:0000256" key="2">
    <source>
        <dbReference type="ARBA" id="ARBA00005814"/>
    </source>
</evidence>
<dbReference type="InterPro" id="IPR003439">
    <property type="entry name" value="ABC_transporter-like_ATP-bd"/>
</dbReference>
<comment type="caution">
    <text evidence="8">The sequence shown here is derived from an EMBL/GenBank/DDBJ whole genome shotgun (WGS) entry which is preliminary data.</text>
</comment>
<dbReference type="EMBL" id="CAJOBI010171197">
    <property type="protein sequence ID" value="CAF4889829.1"/>
    <property type="molecule type" value="Genomic_DNA"/>
</dbReference>
<evidence type="ECO:0000256" key="1">
    <source>
        <dbReference type="ARBA" id="ARBA00004141"/>
    </source>
</evidence>
<dbReference type="InterPro" id="IPR050352">
    <property type="entry name" value="ABCG_transporters"/>
</dbReference>
<keyword evidence="6" id="KW-0472">Membrane</keyword>
<feature type="non-terminal residue" evidence="8">
    <location>
        <position position="62"/>
    </location>
</feature>
<accession>A0A8S3CLN5</accession>
<keyword evidence="5" id="KW-1133">Transmembrane helix</keyword>
<feature type="domain" description="ABC transporter" evidence="7">
    <location>
        <begin position="13"/>
        <end position="60"/>
    </location>
</feature>
<comment type="similarity">
    <text evidence="2">Belongs to the ABC transporter superfamily. ABCG family. Eye pigment precursor importer (TC 3.A.1.204) subfamily.</text>
</comment>
<proteinExistence type="inferred from homology"/>
<evidence type="ECO:0000313" key="9">
    <source>
        <dbReference type="Proteomes" id="UP000676336"/>
    </source>
</evidence>
<reference evidence="8" key="1">
    <citation type="submission" date="2021-02" db="EMBL/GenBank/DDBJ databases">
        <authorList>
            <person name="Nowell W R."/>
        </authorList>
    </citation>
    <scope>NUCLEOTIDE SEQUENCE</scope>
</reference>
<dbReference type="Proteomes" id="UP000676336">
    <property type="component" value="Unassembled WGS sequence"/>
</dbReference>
<protein>
    <recommendedName>
        <fullName evidence="7">ABC transporter domain-containing protein</fullName>
    </recommendedName>
</protein>
<keyword evidence="4" id="KW-0812">Transmembrane</keyword>
<keyword evidence="3" id="KW-0813">Transport</keyword>
<comment type="subcellular location">
    <subcellularLocation>
        <location evidence="1">Membrane</location>
        <topology evidence="1">Multi-pass membrane protein</topology>
    </subcellularLocation>
</comment>
<dbReference type="GO" id="GO:0042626">
    <property type="term" value="F:ATPase-coupled transmembrane transporter activity"/>
    <property type="evidence" value="ECO:0007669"/>
    <property type="project" value="TreeGrafter"/>
</dbReference>
<dbReference type="Pfam" id="PF00005">
    <property type="entry name" value="ABC_tran"/>
    <property type="match status" value="1"/>
</dbReference>
<sequence>MPCLNKKQQNILNNMSGIFKQGMNAILGSTGSGKSSLLDILADRKDRQGLEGQVLINGQPQA</sequence>
<evidence type="ECO:0000256" key="5">
    <source>
        <dbReference type="ARBA" id="ARBA00022989"/>
    </source>
</evidence>
<organism evidence="8 9">
    <name type="scientific">Rotaria magnacalcarata</name>
    <dbReference type="NCBI Taxonomy" id="392030"/>
    <lineage>
        <taxon>Eukaryota</taxon>
        <taxon>Metazoa</taxon>
        <taxon>Spiralia</taxon>
        <taxon>Gnathifera</taxon>
        <taxon>Rotifera</taxon>
        <taxon>Eurotatoria</taxon>
        <taxon>Bdelloidea</taxon>
        <taxon>Philodinida</taxon>
        <taxon>Philodinidae</taxon>
        <taxon>Rotaria</taxon>
    </lineage>
</organism>
<evidence type="ECO:0000256" key="4">
    <source>
        <dbReference type="ARBA" id="ARBA00022692"/>
    </source>
</evidence>
<gene>
    <name evidence="8" type="ORF">SMN809_LOCUS51220</name>
</gene>
<name>A0A8S3CLN5_9BILA</name>
<dbReference type="GO" id="GO:0005886">
    <property type="term" value="C:plasma membrane"/>
    <property type="evidence" value="ECO:0007669"/>
    <property type="project" value="TreeGrafter"/>
</dbReference>
<dbReference type="PANTHER" id="PTHR48041">
    <property type="entry name" value="ABC TRANSPORTER G FAMILY MEMBER 28"/>
    <property type="match status" value="1"/>
</dbReference>